<feature type="transmembrane region" description="Helical" evidence="6">
    <location>
        <begin position="94"/>
        <end position="114"/>
    </location>
</feature>
<evidence type="ECO:0008006" key="9">
    <source>
        <dbReference type="Google" id="ProtNLM"/>
    </source>
</evidence>
<evidence type="ECO:0000256" key="6">
    <source>
        <dbReference type="SAM" id="Phobius"/>
    </source>
</evidence>
<keyword evidence="5 6" id="KW-0472">Membrane</keyword>
<reference evidence="7" key="2">
    <citation type="submission" date="2020-09" db="EMBL/GenBank/DDBJ databases">
        <authorList>
            <person name="Sun Q."/>
            <person name="Ohkuma M."/>
        </authorList>
    </citation>
    <scope>NUCLEOTIDE SEQUENCE</scope>
    <source>
        <strain evidence="7">JCM 15759</strain>
    </source>
</reference>
<evidence type="ECO:0000313" key="7">
    <source>
        <dbReference type="EMBL" id="GGM23936.1"/>
    </source>
</evidence>
<name>A0A830FRM6_HALAR</name>
<evidence type="ECO:0000256" key="2">
    <source>
        <dbReference type="ARBA" id="ARBA00022475"/>
    </source>
</evidence>
<evidence type="ECO:0000256" key="5">
    <source>
        <dbReference type="ARBA" id="ARBA00023136"/>
    </source>
</evidence>
<evidence type="ECO:0000256" key="3">
    <source>
        <dbReference type="ARBA" id="ARBA00022692"/>
    </source>
</evidence>
<protein>
    <recommendedName>
        <fullName evidence="9">Polysaccharide biosynthesis protein C-terminal domain-containing protein</fullName>
    </recommendedName>
</protein>
<dbReference type="Proteomes" id="UP000656367">
    <property type="component" value="Unassembled WGS sequence"/>
</dbReference>
<comment type="caution">
    <text evidence="7">The sequence shown here is derived from an EMBL/GenBank/DDBJ whole genome shotgun (WGS) entry which is preliminary data.</text>
</comment>
<keyword evidence="2" id="KW-1003">Cell membrane</keyword>
<evidence type="ECO:0000256" key="4">
    <source>
        <dbReference type="ARBA" id="ARBA00022989"/>
    </source>
</evidence>
<dbReference type="AlphaFoldDB" id="A0A830FRM6"/>
<dbReference type="GO" id="GO:0005886">
    <property type="term" value="C:plasma membrane"/>
    <property type="evidence" value="ECO:0007669"/>
    <property type="project" value="UniProtKB-SubCell"/>
</dbReference>
<dbReference type="InterPro" id="IPR050833">
    <property type="entry name" value="Poly_Biosynth_Transport"/>
</dbReference>
<feature type="transmembrane region" description="Helical" evidence="6">
    <location>
        <begin position="35"/>
        <end position="58"/>
    </location>
</feature>
<feature type="transmembrane region" description="Helical" evidence="6">
    <location>
        <begin position="12"/>
        <end position="29"/>
    </location>
</feature>
<comment type="subcellular location">
    <subcellularLocation>
        <location evidence="1">Cell membrane</location>
        <topology evidence="1">Multi-pass membrane protein</topology>
    </subcellularLocation>
</comment>
<evidence type="ECO:0000313" key="8">
    <source>
        <dbReference type="Proteomes" id="UP000656367"/>
    </source>
</evidence>
<dbReference type="PANTHER" id="PTHR30250:SF21">
    <property type="entry name" value="LIPID II FLIPPASE MURJ"/>
    <property type="match status" value="1"/>
</dbReference>
<dbReference type="EMBL" id="BMON01000001">
    <property type="protein sequence ID" value="GGM23936.1"/>
    <property type="molecule type" value="Genomic_DNA"/>
</dbReference>
<dbReference type="PANTHER" id="PTHR30250">
    <property type="entry name" value="PST FAMILY PREDICTED COLANIC ACID TRANSPORTER"/>
    <property type="match status" value="1"/>
</dbReference>
<organism evidence="7 8">
    <name type="scientific">Haloarcula argentinensis</name>
    <dbReference type="NCBI Taxonomy" id="43776"/>
    <lineage>
        <taxon>Archaea</taxon>
        <taxon>Methanobacteriati</taxon>
        <taxon>Methanobacteriota</taxon>
        <taxon>Stenosarchaea group</taxon>
        <taxon>Halobacteria</taxon>
        <taxon>Halobacteriales</taxon>
        <taxon>Haloarculaceae</taxon>
        <taxon>Haloarcula</taxon>
    </lineage>
</organism>
<proteinExistence type="predicted"/>
<keyword evidence="4 6" id="KW-1133">Transmembrane helix</keyword>
<reference evidence="7" key="1">
    <citation type="journal article" date="2014" name="Int. J. Syst. Evol. Microbiol.">
        <title>Complete genome sequence of Corynebacterium casei LMG S-19264T (=DSM 44701T), isolated from a smear-ripened cheese.</title>
        <authorList>
            <consortium name="US DOE Joint Genome Institute (JGI-PGF)"/>
            <person name="Walter F."/>
            <person name="Albersmeier A."/>
            <person name="Kalinowski J."/>
            <person name="Ruckert C."/>
        </authorList>
    </citation>
    <scope>NUCLEOTIDE SEQUENCE</scope>
    <source>
        <strain evidence="7">JCM 15759</strain>
    </source>
</reference>
<keyword evidence="3 6" id="KW-0812">Transmembrane</keyword>
<gene>
    <name evidence="7" type="ORF">GCM10009006_01550</name>
</gene>
<sequence>MIKAINKPRVEMLSGLIGLVSNFVLNLIFVPKFGISGAAFATVGGYAIYNFTEISVIYATTGITPFSVSILKPILTTIVVVPIFSLFYVSGNDLANILFTGTLATIVMISAMIFTNSVDEQDMVVVDAVENKTGLELELFKRLLRRGF</sequence>
<feature type="transmembrane region" description="Helical" evidence="6">
    <location>
        <begin position="70"/>
        <end position="88"/>
    </location>
</feature>
<accession>A0A830FRM6</accession>
<evidence type="ECO:0000256" key="1">
    <source>
        <dbReference type="ARBA" id="ARBA00004651"/>
    </source>
</evidence>